<keyword evidence="5 11" id="KW-0297">G-protein coupled receptor</keyword>
<dbReference type="PANTHER" id="PTHR24246">
    <property type="entry name" value="OLFACTORY RECEPTOR AND ADENOSINE RECEPTOR"/>
    <property type="match status" value="1"/>
</dbReference>
<keyword evidence="6 11" id="KW-0472">Membrane</keyword>
<evidence type="ECO:0000256" key="3">
    <source>
        <dbReference type="ARBA" id="ARBA00022692"/>
    </source>
</evidence>
<dbReference type="AlphaFoldDB" id="A0A6P3W6R5"/>
<gene>
    <name evidence="15" type="primary">LOC105907348</name>
</gene>
<dbReference type="InterPro" id="IPR017452">
    <property type="entry name" value="GPCR_Rhodpsn_7TM"/>
</dbReference>
<keyword evidence="10 11" id="KW-0807">Transducer</keyword>
<evidence type="ECO:0000256" key="5">
    <source>
        <dbReference type="ARBA" id="ARBA00023040"/>
    </source>
</evidence>
<dbReference type="PROSITE" id="PS00237">
    <property type="entry name" value="G_PROTEIN_RECEP_F1_1"/>
    <property type="match status" value="1"/>
</dbReference>
<keyword evidence="4 11" id="KW-1133">Transmembrane helix</keyword>
<dbReference type="RefSeq" id="XP_012691118.1">
    <property type="nucleotide sequence ID" value="XM_012835664.2"/>
</dbReference>
<proteinExistence type="inferred from homology"/>
<organism evidence="14 15">
    <name type="scientific">Clupea harengus</name>
    <name type="common">Atlantic herring</name>
    <dbReference type="NCBI Taxonomy" id="7950"/>
    <lineage>
        <taxon>Eukaryota</taxon>
        <taxon>Metazoa</taxon>
        <taxon>Chordata</taxon>
        <taxon>Craniata</taxon>
        <taxon>Vertebrata</taxon>
        <taxon>Euteleostomi</taxon>
        <taxon>Actinopterygii</taxon>
        <taxon>Neopterygii</taxon>
        <taxon>Teleostei</taxon>
        <taxon>Clupei</taxon>
        <taxon>Clupeiformes</taxon>
        <taxon>Clupeoidei</taxon>
        <taxon>Clupeidae</taxon>
        <taxon>Clupea</taxon>
    </lineage>
</organism>
<feature type="transmembrane region" description="Helical" evidence="11">
    <location>
        <begin position="123"/>
        <end position="145"/>
    </location>
</feature>
<dbReference type="PRINTS" id="PR00424">
    <property type="entry name" value="ADENOSINER"/>
</dbReference>
<dbReference type="KEGG" id="char:105907348"/>
<sequence length="332" mass="37626">MAKDSIVVLYTSLEVLIAVACCLGNLLVIWAVWTCGGMRRQPTFRLIASLAAADFLVGAVATPLRVLADSRVQMSFYGCLTLCCVVIFLTQVSVFSQLALAFDRFLRVIIPFRYKTTVTLHRCWWVVAACWLMAATVGFTPLMGWNNHTSMSQSNRSECQFLNVMSMSFLVYFSLYTCFLLPMLIMTIVYCCIFILIQRQLRSTSTVVSHSYYHKERNLARSLVLVLVLFAVCWLPIQLMNMATFYGTKFTVPRPALYVGILLSQANSAINPVLYALKIQHIRAASKKIWRRFFRCKDEPQSSQTSGSDNSSNPRKTRDEKDTKSVETTREG</sequence>
<evidence type="ECO:0000256" key="2">
    <source>
        <dbReference type="ARBA" id="ARBA00022475"/>
    </source>
</evidence>
<dbReference type="GO" id="GO:0030425">
    <property type="term" value="C:dendrite"/>
    <property type="evidence" value="ECO:0007669"/>
    <property type="project" value="TreeGrafter"/>
</dbReference>
<dbReference type="GO" id="GO:0045202">
    <property type="term" value="C:synapse"/>
    <property type="evidence" value="ECO:0007669"/>
    <property type="project" value="TreeGrafter"/>
</dbReference>
<evidence type="ECO:0000256" key="12">
    <source>
        <dbReference type="SAM" id="MobiDB-lite"/>
    </source>
</evidence>
<dbReference type="PANTHER" id="PTHR24246:SF54">
    <property type="entry name" value="ADENOSINE RECEPTOR A1-RELATED"/>
    <property type="match status" value="1"/>
</dbReference>
<accession>A0A6P3W6R5</accession>
<dbReference type="Proteomes" id="UP000515152">
    <property type="component" value="Chromosome 5"/>
</dbReference>
<feature type="compositionally biased region" description="Low complexity" evidence="12">
    <location>
        <begin position="301"/>
        <end position="313"/>
    </location>
</feature>
<dbReference type="SUPFAM" id="SSF81321">
    <property type="entry name" value="Family A G protein-coupled receptor-like"/>
    <property type="match status" value="1"/>
</dbReference>
<dbReference type="GO" id="GO:0001609">
    <property type="term" value="F:G protein-coupled adenosine receptor activity"/>
    <property type="evidence" value="ECO:0007669"/>
    <property type="project" value="UniProtKB-UniRule"/>
</dbReference>
<evidence type="ECO:0000256" key="1">
    <source>
        <dbReference type="ARBA" id="ARBA00004651"/>
    </source>
</evidence>
<feature type="domain" description="G-protein coupled receptors family 1 profile" evidence="13">
    <location>
        <begin position="24"/>
        <end position="275"/>
    </location>
</feature>
<feature type="transmembrane region" description="Helical" evidence="11">
    <location>
        <begin position="218"/>
        <end position="237"/>
    </location>
</feature>
<evidence type="ECO:0000256" key="6">
    <source>
        <dbReference type="ARBA" id="ARBA00023136"/>
    </source>
</evidence>
<dbReference type="OrthoDB" id="9445642at2759"/>
<reference evidence="15" key="1">
    <citation type="submission" date="2025-08" db="UniProtKB">
        <authorList>
            <consortium name="RefSeq"/>
        </authorList>
    </citation>
    <scope>IDENTIFICATION</scope>
</reference>
<evidence type="ECO:0000256" key="9">
    <source>
        <dbReference type="ARBA" id="ARBA00023180"/>
    </source>
</evidence>
<feature type="region of interest" description="Disordered" evidence="12">
    <location>
        <begin position="298"/>
        <end position="332"/>
    </location>
</feature>
<feature type="transmembrane region" description="Helical" evidence="11">
    <location>
        <begin position="170"/>
        <end position="197"/>
    </location>
</feature>
<dbReference type="GeneID" id="105907348"/>
<feature type="transmembrane region" description="Helical" evidence="11">
    <location>
        <begin position="6"/>
        <end position="32"/>
    </location>
</feature>
<feature type="transmembrane region" description="Helical" evidence="11">
    <location>
        <begin position="74"/>
        <end position="102"/>
    </location>
</feature>
<evidence type="ECO:0000313" key="14">
    <source>
        <dbReference type="Proteomes" id="UP000515152"/>
    </source>
</evidence>
<keyword evidence="3 11" id="KW-0812">Transmembrane</keyword>
<comment type="similarity">
    <text evidence="11">Belongs to the G-protein coupled receptor 1 family.</text>
</comment>
<keyword evidence="8 11" id="KW-0675">Receptor</keyword>
<evidence type="ECO:0000313" key="15">
    <source>
        <dbReference type="RefSeq" id="XP_012691118.1"/>
    </source>
</evidence>
<keyword evidence="14" id="KW-1185">Reference proteome</keyword>
<dbReference type="GO" id="GO:0005886">
    <property type="term" value="C:plasma membrane"/>
    <property type="evidence" value="ECO:0007669"/>
    <property type="project" value="UniProtKB-SubCell"/>
</dbReference>
<name>A0A6P3W6R5_CLUHA</name>
<feature type="transmembrane region" description="Helical" evidence="11">
    <location>
        <begin position="257"/>
        <end position="277"/>
    </location>
</feature>
<keyword evidence="2 11" id="KW-1003">Cell membrane</keyword>
<protein>
    <submittedName>
        <fullName evidence="15">Adenosine receptor A1-like</fullName>
    </submittedName>
</protein>
<comment type="subcellular location">
    <subcellularLocation>
        <location evidence="1 11">Cell membrane</location>
        <topology evidence="1 11">Multi-pass membrane protein</topology>
    </subcellularLocation>
</comment>
<dbReference type="InterPro" id="IPR001634">
    <property type="entry name" value="Adenosn_rcpt"/>
</dbReference>
<evidence type="ECO:0000259" key="13">
    <source>
        <dbReference type="PROSITE" id="PS50262"/>
    </source>
</evidence>
<dbReference type="Pfam" id="PF00001">
    <property type="entry name" value="7tm_1"/>
    <property type="match status" value="1"/>
</dbReference>
<evidence type="ECO:0000256" key="10">
    <source>
        <dbReference type="ARBA" id="ARBA00023224"/>
    </source>
</evidence>
<keyword evidence="7 11" id="KW-1015">Disulfide bond</keyword>
<keyword evidence="9 11" id="KW-0325">Glycoprotein</keyword>
<evidence type="ECO:0000256" key="7">
    <source>
        <dbReference type="ARBA" id="ARBA00023157"/>
    </source>
</evidence>
<dbReference type="PROSITE" id="PS50262">
    <property type="entry name" value="G_PROTEIN_RECEP_F1_2"/>
    <property type="match status" value="1"/>
</dbReference>
<dbReference type="Gene3D" id="1.20.1070.10">
    <property type="entry name" value="Rhodopsin 7-helix transmembrane proteins"/>
    <property type="match status" value="1"/>
</dbReference>
<evidence type="ECO:0000256" key="4">
    <source>
        <dbReference type="ARBA" id="ARBA00022989"/>
    </source>
</evidence>
<feature type="transmembrane region" description="Helical" evidence="11">
    <location>
        <begin position="44"/>
        <end position="68"/>
    </location>
</feature>
<dbReference type="PRINTS" id="PR00237">
    <property type="entry name" value="GPCRRHODOPSN"/>
</dbReference>
<evidence type="ECO:0000256" key="8">
    <source>
        <dbReference type="ARBA" id="ARBA00023170"/>
    </source>
</evidence>
<feature type="compositionally biased region" description="Basic and acidic residues" evidence="12">
    <location>
        <begin position="316"/>
        <end position="332"/>
    </location>
</feature>
<dbReference type="InterPro" id="IPR000276">
    <property type="entry name" value="GPCR_Rhodpsn"/>
</dbReference>
<evidence type="ECO:0000256" key="11">
    <source>
        <dbReference type="RuleBase" id="RU201114"/>
    </source>
</evidence>